<protein>
    <submittedName>
        <fullName evidence="1">Uncharacterized protein</fullName>
    </submittedName>
</protein>
<organism evidence="1">
    <name type="scientific">Pseudomonas putida (strain W619)</name>
    <dbReference type="NCBI Taxonomy" id="390235"/>
    <lineage>
        <taxon>Bacteria</taxon>
        <taxon>Pseudomonadati</taxon>
        <taxon>Pseudomonadota</taxon>
        <taxon>Gammaproteobacteria</taxon>
        <taxon>Pseudomonadales</taxon>
        <taxon>Pseudomonadaceae</taxon>
        <taxon>Pseudomonas</taxon>
    </lineage>
</organism>
<dbReference type="KEGG" id="ppw:PputW619_3234"/>
<evidence type="ECO:0000313" key="1">
    <source>
        <dbReference type="EMBL" id="ACA73723.1"/>
    </source>
</evidence>
<gene>
    <name evidence="1" type="ordered locus">PputW619_3234</name>
</gene>
<dbReference type="AlphaFoldDB" id="B1JAL1"/>
<sequence>MELKLYKWAVGHPQNRERHLETGPEFPGDDGILLRVELKAAHCGSSQWLDWWRL</sequence>
<name>B1JAL1_PSEPW</name>
<proteinExistence type="predicted"/>
<accession>B1JAL1</accession>
<reference evidence="1" key="1">
    <citation type="submission" date="2008-02" db="EMBL/GenBank/DDBJ databases">
        <title>Complete sequence of Psuedomonas putida W619.</title>
        <authorList>
            <consortium name="US DOE Joint Genome Institute"/>
            <person name="Copeland A."/>
            <person name="Lucas S."/>
            <person name="Lapidus A."/>
            <person name="Barry K."/>
            <person name="Detter J.C."/>
            <person name="Glavina del Rio T."/>
            <person name="Dalin E."/>
            <person name="Tice H."/>
            <person name="Pitluck S."/>
            <person name="Chain P."/>
            <person name="Malfatti S."/>
            <person name="Shin M."/>
            <person name="Vergez L."/>
            <person name="Schmutz J."/>
            <person name="Larimer F."/>
            <person name="Land M."/>
            <person name="Hauser L."/>
            <person name="Kyrpides N."/>
            <person name="Kim E."/>
            <person name="Taghavi S."/>
            <person name="Vangronsveld D."/>
            <person name="van der Lelie D."/>
            <person name="Richardson P."/>
        </authorList>
    </citation>
    <scope>NUCLEOTIDE SEQUENCE</scope>
    <source>
        <strain evidence="1">W619</strain>
    </source>
</reference>
<dbReference type="HOGENOM" id="CLU_3047084_0_0_6"/>
<dbReference type="EMBL" id="CP000949">
    <property type="protein sequence ID" value="ACA73723.1"/>
    <property type="molecule type" value="Genomic_DNA"/>
</dbReference>